<comment type="caution">
    <text evidence="2">The sequence shown here is derived from an EMBL/GenBank/DDBJ whole genome shotgun (WGS) entry which is preliminary data.</text>
</comment>
<feature type="compositionally biased region" description="Low complexity" evidence="1">
    <location>
        <begin position="38"/>
        <end position="50"/>
    </location>
</feature>
<accession>A0ABV3JXY7</accession>
<sequence>MARNSSGVVVAGLTAGALAVVGFLAYQASAANDKPVRPAHASSSPSAQPSGKGKDDKAKGPETDKAAPPAGSGTGKRVVYALGQKRVWLVGADEKTARSFAVAPSSVSPAPGTYSVTSRSPTGTGSDGVPIEHVVRFGRDATGVVFGFSAAVDGSSPDPSSPKKTGAIRETPADGRAMWEFATRDTKIVVVR</sequence>
<organism evidence="2 3">
    <name type="scientific">Streptomyces orinoci</name>
    <name type="common">Streptoverticillium orinoci</name>
    <dbReference type="NCBI Taxonomy" id="67339"/>
    <lineage>
        <taxon>Bacteria</taxon>
        <taxon>Bacillati</taxon>
        <taxon>Actinomycetota</taxon>
        <taxon>Actinomycetes</taxon>
        <taxon>Kitasatosporales</taxon>
        <taxon>Streptomycetaceae</taxon>
        <taxon>Streptomyces</taxon>
    </lineage>
</organism>
<keyword evidence="3" id="KW-1185">Reference proteome</keyword>
<feature type="region of interest" description="Disordered" evidence="1">
    <location>
        <begin position="153"/>
        <end position="172"/>
    </location>
</feature>
<dbReference type="RefSeq" id="WP_109282011.1">
    <property type="nucleotide sequence ID" value="NZ_JBFAUK010000010.1"/>
</dbReference>
<name>A0ABV3JXY7_STRON</name>
<feature type="region of interest" description="Disordered" evidence="1">
    <location>
        <begin position="32"/>
        <end position="75"/>
    </location>
</feature>
<gene>
    <name evidence="2" type="ORF">AB0L16_14910</name>
</gene>
<dbReference type="Proteomes" id="UP001552594">
    <property type="component" value="Unassembled WGS sequence"/>
</dbReference>
<feature type="region of interest" description="Disordered" evidence="1">
    <location>
        <begin position="108"/>
        <end position="128"/>
    </location>
</feature>
<evidence type="ECO:0008006" key="4">
    <source>
        <dbReference type="Google" id="ProtNLM"/>
    </source>
</evidence>
<feature type="compositionally biased region" description="Basic and acidic residues" evidence="1">
    <location>
        <begin position="52"/>
        <end position="65"/>
    </location>
</feature>
<proteinExistence type="predicted"/>
<dbReference type="EMBL" id="JBFAUK010000010">
    <property type="protein sequence ID" value="MEV5507748.1"/>
    <property type="molecule type" value="Genomic_DNA"/>
</dbReference>
<feature type="compositionally biased region" description="Polar residues" evidence="1">
    <location>
        <begin position="114"/>
        <end position="124"/>
    </location>
</feature>
<evidence type="ECO:0000256" key="1">
    <source>
        <dbReference type="SAM" id="MobiDB-lite"/>
    </source>
</evidence>
<protein>
    <recommendedName>
        <fullName evidence="4">Secreted protein</fullName>
    </recommendedName>
</protein>
<evidence type="ECO:0000313" key="2">
    <source>
        <dbReference type="EMBL" id="MEV5507748.1"/>
    </source>
</evidence>
<evidence type="ECO:0000313" key="3">
    <source>
        <dbReference type="Proteomes" id="UP001552594"/>
    </source>
</evidence>
<reference evidence="2 3" key="1">
    <citation type="submission" date="2024-06" db="EMBL/GenBank/DDBJ databases">
        <title>The Natural Products Discovery Center: Release of the First 8490 Sequenced Strains for Exploring Actinobacteria Biosynthetic Diversity.</title>
        <authorList>
            <person name="Kalkreuter E."/>
            <person name="Kautsar S.A."/>
            <person name="Yang D."/>
            <person name="Bader C.D."/>
            <person name="Teijaro C.N."/>
            <person name="Fluegel L."/>
            <person name="Davis C.M."/>
            <person name="Simpson J.R."/>
            <person name="Lauterbach L."/>
            <person name="Steele A.D."/>
            <person name="Gui C."/>
            <person name="Meng S."/>
            <person name="Li G."/>
            <person name="Viehrig K."/>
            <person name="Ye F."/>
            <person name="Su P."/>
            <person name="Kiefer A.F."/>
            <person name="Nichols A."/>
            <person name="Cepeda A.J."/>
            <person name="Yan W."/>
            <person name="Fan B."/>
            <person name="Jiang Y."/>
            <person name="Adhikari A."/>
            <person name="Zheng C.-J."/>
            <person name="Schuster L."/>
            <person name="Cowan T.M."/>
            <person name="Smanski M.J."/>
            <person name="Chevrette M.G."/>
            <person name="De Carvalho L.P.S."/>
            <person name="Shen B."/>
        </authorList>
    </citation>
    <scope>NUCLEOTIDE SEQUENCE [LARGE SCALE GENOMIC DNA]</scope>
    <source>
        <strain evidence="2 3">NPDC052347</strain>
    </source>
</reference>